<comment type="caution">
    <text evidence="4">The sequence shown here is derived from an EMBL/GenBank/DDBJ whole genome shotgun (WGS) entry which is preliminary data.</text>
</comment>
<feature type="region of interest" description="Disordered" evidence="1">
    <location>
        <begin position="300"/>
        <end position="335"/>
    </location>
</feature>
<dbReference type="Gene3D" id="2.60.40.1120">
    <property type="entry name" value="Carboxypeptidase-like, regulatory domain"/>
    <property type="match status" value="1"/>
</dbReference>
<feature type="compositionally biased region" description="Gly residues" evidence="1">
    <location>
        <begin position="300"/>
        <end position="319"/>
    </location>
</feature>
<keyword evidence="2" id="KW-0732">Signal</keyword>
<dbReference type="InterPro" id="IPR008969">
    <property type="entry name" value="CarboxyPept-like_regulatory"/>
</dbReference>
<evidence type="ECO:0000313" key="4">
    <source>
        <dbReference type="EMBL" id="MVN20321.1"/>
    </source>
</evidence>
<evidence type="ECO:0000256" key="2">
    <source>
        <dbReference type="SAM" id="SignalP"/>
    </source>
</evidence>
<accession>A0A7K1SSP3</accession>
<keyword evidence="5" id="KW-1185">Reference proteome</keyword>
<feature type="domain" description="Outer membrane protein beta-barrel" evidence="3">
    <location>
        <begin position="460"/>
        <end position="795"/>
    </location>
</feature>
<dbReference type="RefSeq" id="WP_157563737.1">
    <property type="nucleotide sequence ID" value="NZ_WPIK01000002.1"/>
</dbReference>
<dbReference type="EMBL" id="WPIK01000002">
    <property type="protein sequence ID" value="MVN20321.1"/>
    <property type="molecule type" value="Genomic_DNA"/>
</dbReference>
<dbReference type="SUPFAM" id="SSF56935">
    <property type="entry name" value="Porins"/>
    <property type="match status" value="1"/>
</dbReference>
<evidence type="ECO:0000313" key="5">
    <source>
        <dbReference type="Proteomes" id="UP000462014"/>
    </source>
</evidence>
<dbReference type="Pfam" id="PF13620">
    <property type="entry name" value="CarboxypepD_reg"/>
    <property type="match status" value="1"/>
</dbReference>
<sequence>MKRSLLILAVLFLISGTLLAQIPQNMQGRQQRPVAPPLPLRQVSGIVKDSSDNILAGAVIKLESPKDTMSTSANADGIFIFKNVKSATFVLTVASIGYRRLVKRFLNNDAVPRLVLDPIILKSDVQTLKGVTINGTPSITYKTDTVEYKASDYKVRANATVDELLKKMEGFEVGSDGTVTHQGQQITKAKLNGKEYAGGDVAQAIQNLPAEIVEKIQVVDDYGDQAARTGIKDGDPQKVLNITTRADRSVGTTGRLTGQYGNNDRYNAQLFVQRINANEQLGVIGRLANTVNGVASSGVAGGATNGGGGGTGVGAGAGRGSSSPGTTKSGSPSFNYRDQWGKKIEVIGSYAYRFSDNNSINDSYGQRYSTNGSSNFVNHNTAENNSKSHNVRFEMDYTIDKANYLQITPTFSYTGSNSLTNSLTNNINYFTTGLEHPVVNGTSSNTNAAPAYGLTAFYLHVFKKPRRNLSLQYSVTTSNTQQNGDKNNNYRYYADSTTDRLVSDSLSHLLTNRSSRNTTYTTTGTYVEPIGKYSQIEFTGQIRRAVYDNKAISDTVLANGQIQELTRLDNIYNYSFTESRYSINYRYNGTKYNLSLGALALPSRLDGNKVNNSGDGSAVSTSHNYFRIIPVFRASYSWSRTERISFTYTGDNVEPQFQQIQPFTDRTDPNNIVVGNPNLKPTFTNSLNLVYNNYLSNSKLNLSFNMNGTFYQDQITSNTIQMVQIITNNGATTRKTINEITYANVEGSHAIVGRYNIAKQLSDRKYNLSLNGNITYNYSEAMSNNQLYHNTNWRFDERFGPRISPTENIEINPYIGYDLSRSFTTLLGAAPTMLRTTSLAVDGRVYFFKTFQINYSATKSYVTGLGKLGNPSPFVINAGFEKEFFQKKNLVITFNVFDLLHQNNFIQQTVTAQAVTNTLSNTLSRYFLIGMRLSLQKWSGRPTRNGRPMQRRGDGSFMY</sequence>
<feature type="compositionally biased region" description="Low complexity" evidence="1">
    <location>
        <begin position="320"/>
        <end position="333"/>
    </location>
</feature>
<feature type="signal peptide" evidence="2">
    <location>
        <begin position="1"/>
        <end position="20"/>
    </location>
</feature>
<name>A0A7K1SSP3_9SPHI</name>
<organism evidence="4 5">
    <name type="scientific">Mucilaginibacter arboris</name>
    <dbReference type="NCBI Taxonomy" id="2682090"/>
    <lineage>
        <taxon>Bacteria</taxon>
        <taxon>Pseudomonadati</taxon>
        <taxon>Bacteroidota</taxon>
        <taxon>Sphingobacteriia</taxon>
        <taxon>Sphingobacteriales</taxon>
        <taxon>Sphingobacteriaceae</taxon>
        <taxon>Mucilaginibacter</taxon>
    </lineage>
</organism>
<evidence type="ECO:0000256" key="1">
    <source>
        <dbReference type="SAM" id="MobiDB-lite"/>
    </source>
</evidence>
<gene>
    <name evidence="4" type="ORF">GO621_02070</name>
</gene>
<dbReference type="InterPro" id="IPR041700">
    <property type="entry name" value="OMP_b-brl_3"/>
</dbReference>
<feature type="chain" id="PRO_5029765358" evidence="2">
    <location>
        <begin position="21"/>
        <end position="959"/>
    </location>
</feature>
<evidence type="ECO:0000259" key="3">
    <source>
        <dbReference type="Pfam" id="PF14905"/>
    </source>
</evidence>
<dbReference type="SUPFAM" id="SSF49464">
    <property type="entry name" value="Carboxypeptidase regulatory domain-like"/>
    <property type="match status" value="1"/>
</dbReference>
<dbReference type="Pfam" id="PF14905">
    <property type="entry name" value="OMP_b-brl_3"/>
    <property type="match status" value="1"/>
</dbReference>
<reference evidence="4 5" key="1">
    <citation type="submission" date="2019-12" db="EMBL/GenBank/DDBJ databases">
        <title>Mucilaginibacter sp. HMF7410 genome sequencing and assembly.</title>
        <authorList>
            <person name="Kang H."/>
            <person name="Cha I."/>
            <person name="Kim H."/>
            <person name="Joh K."/>
        </authorList>
    </citation>
    <scope>NUCLEOTIDE SEQUENCE [LARGE SCALE GENOMIC DNA]</scope>
    <source>
        <strain evidence="4 5">HMF7410</strain>
    </source>
</reference>
<protein>
    <submittedName>
        <fullName evidence="4">Outer membrane beta-barrel protein</fullName>
    </submittedName>
</protein>
<dbReference type="AlphaFoldDB" id="A0A7K1SSP3"/>
<dbReference type="Proteomes" id="UP000462014">
    <property type="component" value="Unassembled WGS sequence"/>
</dbReference>
<proteinExistence type="predicted"/>
<feature type="region of interest" description="Disordered" evidence="1">
    <location>
        <begin position="940"/>
        <end position="959"/>
    </location>
</feature>